<dbReference type="EMBL" id="UGTH01000001">
    <property type="protein sequence ID" value="SUB76015.1"/>
    <property type="molecule type" value="Genomic_DNA"/>
</dbReference>
<keyword evidence="7 10" id="KW-0648">Protein biosynthesis</keyword>
<comment type="similarity">
    <text evidence="2 10">Belongs to the class-II aminoacyl-tRNA synthetase family.</text>
</comment>
<dbReference type="AlphaFoldDB" id="A0A379DEN5"/>
<keyword evidence="5 10" id="KW-0547">Nucleotide-binding</keyword>
<dbReference type="Proteomes" id="UP000254777">
    <property type="component" value="Unassembled WGS sequence"/>
</dbReference>
<dbReference type="NCBIfam" id="TIGR00211">
    <property type="entry name" value="glyS"/>
    <property type="match status" value="1"/>
</dbReference>
<gene>
    <name evidence="10 13" type="primary">glyS</name>
    <name evidence="13" type="ORF">NCTC11088_01824</name>
</gene>
<dbReference type="EC" id="6.1.1.14" evidence="10"/>
<dbReference type="HAMAP" id="MF_00255">
    <property type="entry name" value="Gly_tRNA_synth_beta"/>
    <property type="match status" value="1"/>
</dbReference>
<dbReference type="GO" id="GO:0006426">
    <property type="term" value="P:glycyl-tRNA aminoacylation"/>
    <property type="evidence" value="ECO:0007669"/>
    <property type="project" value="UniProtKB-UniRule"/>
</dbReference>
<dbReference type="GO" id="GO:0005524">
    <property type="term" value="F:ATP binding"/>
    <property type="evidence" value="ECO:0007669"/>
    <property type="project" value="UniProtKB-UniRule"/>
</dbReference>
<dbReference type="InterPro" id="IPR006194">
    <property type="entry name" value="Gly-tRNA-synth_heterodimer"/>
</dbReference>
<dbReference type="PANTHER" id="PTHR30075">
    <property type="entry name" value="GLYCYL-TRNA SYNTHETASE"/>
    <property type="match status" value="1"/>
</dbReference>
<organism evidence="13 14">
    <name type="scientific">Peptoniphilus indolicus</name>
    <dbReference type="NCBI Taxonomy" id="33030"/>
    <lineage>
        <taxon>Bacteria</taxon>
        <taxon>Bacillati</taxon>
        <taxon>Bacillota</taxon>
        <taxon>Tissierellia</taxon>
        <taxon>Tissierellales</taxon>
        <taxon>Peptoniphilaceae</taxon>
        <taxon>Peptoniphilus</taxon>
    </lineage>
</organism>
<comment type="subunit">
    <text evidence="10">Tetramer of two alpha and two beta subunits.</text>
</comment>
<dbReference type="SUPFAM" id="SSF109604">
    <property type="entry name" value="HD-domain/PDEase-like"/>
    <property type="match status" value="1"/>
</dbReference>
<dbReference type="PANTHER" id="PTHR30075:SF2">
    <property type="entry name" value="GLYCINE--TRNA LIGASE, CHLOROPLASTIC_MITOCHONDRIAL 2"/>
    <property type="match status" value="1"/>
</dbReference>
<accession>A0A379DEN5</accession>
<protein>
    <recommendedName>
        <fullName evidence="10">Glycine--tRNA ligase beta subunit</fullName>
        <ecNumber evidence="10">6.1.1.14</ecNumber>
    </recommendedName>
    <alternativeName>
        <fullName evidence="10">Glycyl-tRNA synthetase beta subunit</fullName>
        <shortName evidence="10">GlyRS</shortName>
    </alternativeName>
</protein>
<name>A0A379DEN5_9FIRM</name>
<keyword evidence="3 10" id="KW-0963">Cytoplasm</keyword>
<evidence type="ECO:0000256" key="6">
    <source>
        <dbReference type="ARBA" id="ARBA00022840"/>
    </source>
</evidence>
<keyword evidence="11" id="KW-0175">Coiled coil</keyword>
<feature type="coiled-coil region" evidence="11">
    <location>
        <begin position="588"/>
        <end position="618"/>
    </location>
</feature>
<dbReference type="PROSITE" id="PS50861">
    <property type="entry name" value="AA_TRNA_LIGASE_II_GLYAB"/>
    <property type="match status" value="1"/>
</dbReference>
<dbReference type="Pfam" id="PF05746">
    <property type="entry name" value="DALR_1"/>
    <property type="match status" value="1"/>
</dbReference>
<comment type="subcellular location">
    <subcellularLocation>
        <location evidence="1 10">Cytoplasm</location>
    </subcellularLocation>
</comment>
<feature type="domain" description="DALR anticodon binding" evidence="12">
    <location>
        <begin position="585"/>
        <end position="685"/>
    </location>
</feature>
<dbReference type="PRINTS" id="PR01045">
    <property type="entry name" value="TRNASYNTHGB"/>
</dbReference>
<dbReference type="Pfam" id="PF02092">
    <property type="entry name" value="tRNA_synt_2f"/>
    <property type="match status" value="1"/>
</dbReference>
<evidence type="ECO:0000256" key="1">
    <source>
        <dbReference type="ARBA" id="ARBA00004496"/>
    </source>
</evidence>
<proteinExistence type="inferred from homology"/>
<dbReference type="GO" id="GO:0006420">
    <property type="term" value="P:arginyl-tRNA aminoacylation"/>
    <property type="evidence" value="ECO:0007669"/>
    <property type="project" value="InterPro"/>
</dbReference>
<reference evidence="13 14" key="1">
    <citation type="submission" date="2018-06" db="EMBL/GenBank/DDBJ databases">
        <authorList>
            <consortium name="Pathogen Informatics"/>
            <person name="Doyle S."/>
        </authorList>
    </citation>
    <scope>NUCLEOTIDE SEQUENCE [LARGE SCALE GENOMIC DNA]</scope>
    <source>
        <strain evidence="13 14">NCTC11088</strain>
    </source>
</reference>
<evidence type="ECO:0000259" key="12">
    <source>
        <dbReference type="Pfam" id="PF05746"/>
    </source>
</evidence>
<keyword evidence="6 10" id="KW-0067">ATP-binding</keyword>
<dbReference type="GO" id="GO:0005829">
    <property type="term" value="C:cytosol"/>
    <property type="evidence" value="ECO:0007669"/>
    <property type="project" value="TreeGrafter"/>
</dbReference>
<evidence type="ECO:0000256" key="5">
    <source>
        <dbReference type="ARBA" id="ARBA00022741"/>
    </source>
</evidence>
<evidence type="ECO:0000256" key="10">
    <source>
        <dbReference type="HAMAP-Rule" id="MF_00255"/>
    </source>
</evidence>
<sequence>MNKYLLEIGVEELPSRFCQMAIDQLEAKANKLMKEYSLGYESIKVNATPRRLTLFINGLDERQPDVDLEVKGPAAKIAFDEAGNPTKPLQGFMKSQGITENEIFKKDLKGTEYIYANIHKKGASFQEIISQNMSDLIKSINFPKNMKWGGKAIKFARPIRWIVSILNDEVASFEFEGIKVSNVTYGHRFLGKGEIVVDKVDNYETLLEENYVILDQDRRRDIIKYGSMKLAKSVNGEIVPDEDLTEELTFIVEYPTPIMGEIQERYLELPKEVITTPMRDHLRFIPIYNSNGGLLPYFITIRNGNEDYKDIVISGNQKVLEARLEDAVFFYKDDISKPLEEYKANLKGLMFHEKLGNMLDKTYRDTKLAIKIGEDLQLGETTKEDLERAAELSKADLTTKLVQEFTELQGVMGSIYAENSGEAEIVAKAINEQYMPRFSGDKLPESTVGSVLAIADKLDSICGMFAVGLIPTGSQDPFALRRQAIGIINIILNKKWDVSLSDLIDSSLFLYTDGLQITFDYDVVKKEIIEFFKGRAQTILQAQEIRYDVIDSVLGSNDNILTIFTKSEDLNNFFKEDRKDIFDSFVRLENMLDKAEKIERINESLLTEKEEIELYKNSKEVLPEVERLIAVGEYQEAILKMSELSPSIQNFFENIFVLSDNENLKNNRMSLLHSIDVVIKEILDIKKLVIN</sequence>
<comment type="catalytic activity">
    <reaction evidence="9 10">
        <text>tRNA(Gly) + glycine + ATP = glycyl-tRNA(Gly) + AMP + diphosphate</text>
        <dbReference type="Rhea" id="RHEA:16013"/>
        <dbReference type="Rhea" id="RHEA-COMP:9664"/>
        <dbReference type="Rhea" id="RHEA-COMP:9683"/>
        <dbReference type="ChEBI" id="CHEBI:30616"/>
        <dbReference type="ChEBI" id="CHEBI:33019"/>
        <dbReference type="ChEBI" id="CHEBI:57305"/>
        <dbReference type="ChEBI" id="CHEBI:78442"/>
        <dbReference type="ChEBI" id="CHEBI:78522"/>
        <dbReference type="ChEBI" id="CHEBI:456215"/>
        <dbReference type="EC" id="6.1.1.14"/>
    </reaction>
</comment>
<evidence type="ECO:0000256" key="4">
    <source>
        <dbReference type="ARBA" id="ARBA00022598"/>
    </source>
</evidence>
<keyword evidence="4 10" id="KW-0436">Ligase</keyword>
<evidence type="ECO:0000256" key="2">
    <source>
        <dbReference type="ARBA" id="ARBA00008226"/>
    </source>
</evidence>
<evidence type="ECO:0000256" key="9">
    <source>
        <dbReference type="ARBA" id="ARBA00047937"/>
    </source>
</evidence>
<keyword evidence="8 10" id="KW-0030">Aminoacyl-tRNA synthetase</keyword>
<evidence type="ECO:0000256" key="8">
    <source>
        <dbReference type="ARBA" id="ARBA00023146"/>
    </source>
</evidence>
<evidence type="ECO:0000313" key="13">
    <source>
        <dbReference type="EMBL" id="SUB76015.1"/>
    </source>
</evidence>
<evidence type="ECO:0000256" key="11">
    <source>
        <dbReference type="SAM" id="Coils"/>
    </source>
</evidence>
<evidence type="ECO:0000313" key="14">
    <source>
        <dbReference type="Proteomes" id="UP000254777"/>
    </source>
</evidence>
<dbReference type="GO" id="GO:0004820">
    <property type="term" value="F:glycine-tRNA ligase activity"/>
    <property type="evidence" value="ECO:0007669"/>
    <property type="project" value="UniProtKB-UniRule"/>
</dbReference>
<dbReference type="GO" id="GO:0004814">
    <property type="term" value="F:arginine-tRNA ligase activity"/>
    <property type="evidence" value="ECO:0007669"/>
    <property type="project" value="InterPro"/>
</dbReference>
<dbReference type="InterPro" id="IPR015944">
    <property type="entry name" value="Gly-tRNA-synth_bsu"/>
</dbReference>
<dbReference type="InterPro" id="IPR008909">
    <property type="entry name" value="DALR_anticod-bd"/>
</dbReference>
<evidence type="ECO:0000256" key="3">
    <source>
        <dbReference type="ARBA" id="ARBA00022490"/>
    </source>
</evidence>
<evidence type="ECO:0000256" key="7">
    <source>
        <dbReference type="ARBA" id="ARBA00022917"/>
    </source>
</evidence>
<dbReference type="Gene3D" id="1.10.730.10">
    <property type="entry name" value="Isoleucyl-tRNA Synthetase, Domain 1"/>
    <property type="match status" value="1"/>
</dbReference>